<evidence type="ECO:0000313" key="7">
    <source>
        <dbReference type="EMBL" id="MBS2211139.1"/>
    </source>
</evidence>
<feature type="transmembrane region" description="Helical" evidence="5">
    <location>
        <begin position="85"/>
        <end position="104"/>
    </location>
</feature>
<feature type="transmembrane region" description="Helical" evidence="5">
    <location>
        <begin position="116"/>
        <end position="134"/>
    </location>
</feature>
<reference evidence="7 8" key="1">
    <citation type="journal article" date="2014" name="Int. J. Syst. Evol. Microbiol.">
        <title>Carboxylicivirga gen. nov. in the family Marinilabiliaceae with two novel species, Carboxylicivirga mesophila sp. nov. and Carboxylicivirga taeanensis sp. nov., and reclassification of Cytophaga fermentans as Saccharicrinis fermentans gen. nov., comb. nov.</title>
        <authorList>
            <person name="Yang S.H."/>
            <person name="Seo H.S."/>
            <person name="Woo J.H."/>
            <person name="Oh H.M."/>
            <person name="Jang H."/>
            <person name="Lee J.H."/>
            <person name="Kim S.J."/>
            <person name="Kwon K.K."/>
        </authorList>
    </citation>
    <scope>NUCLEOTIDE SEQUENCE [LARGE SCALE GENOMIC DNA]</scope>
    <source>
        <strain evidence="7 8">JCM 18290</strain>
    </source>
</reference>
<dbReference type="Pfam" id="PF04893">
    <property type="entry name" value="Yip1"/>
    <property type="match status" value="1"/>
</dbReference>
<dbReference type="InterPro" id="IPR006977">
    <property type="entry name" value="Yip1_dom"/>
</dbReference>
<keyword evidence="3 5" id="KW-1133">Transmembrane helix</keyword>
<protein>
    <recommendedName>
        <fullName evidence="6">Yip1 domain-containing protein</fullName>
    </recommendedName>
</protein>
<sequence length="197" mass="21707">MNKEAISLGVLYKNLIGRLKGLVVSPQKEWSDIFSERKTINEVLAQFSFPLLGFYTLSTFIGYLLSHQGLDFGSAVKEAVFTFSSSFFGLYVSYFLLVKVGALLGHEIGKEKAFQLIAYASAITYLTGSIIALVPETIVVASIVNLYIIYLVWLACGVLSTSSQDARIWLTIIASIFILAVPVLISRLFVFISNLTV</sequence>
<keyword evidence="2 5" id="KW-0812">Transmembrane</keyword>
<dbReference type="Proteomes" id="UP000721861">
    <property type="component" value="Unassembled WGS sequence"/>
</dbReference>
<evidence type="ECO:0000256" key="2">
    <source>
        <dbReference type="ARBA" id="ARBA00022692"/>
    </source>
</evidence>
<evidence type="ECO:0000313" key="8">
    <source>
        <dbReference type="Proteomes" id="UP000721861"/>
    </source>
</evidence>
<proteinExistence type="predicted"/>
<comment type="subcellular location">
    <subcellularLocation>
        <location evidence="1">Membrane</location>
        <topology evidence="1">Multi-pass membrane protein</topology>
    </subcellularLocation>
</comment>
<evidence type="ECO:0000256" key="5">
    <source>
        <dbReference type="SAM" id="Phobius"/>
    </source>
</evidence>
<feature type="transmembrane region" description="Helical" evidence="5">
    <location>
        <begin position="168"/>
        <end position="192"/>
    </location>
</feature>
<accession>A0ABS5K820</accession>
<evidence type="ECO:0000259" key="6">
    <source>
        <dbReference type="Pfam" id="PF04893"/>
    </source>
</evidence>
<evidence type="ECO:0000256" key="1">
    <source>
        <dbReference type="ARBA" id="ARBA00004141"/>
    </source>
</evidence>
<keyword evidence="8" id="KW-1185">Reference proteome</keyword>
<comment type="caution">
    <text evidence="7">The sequence shown here is derived from an EMBL/GenBank/DDBJ whole genome shotgun (WGS) entry which is preliminary data.</text>
</comment>
<evidence type="ECO:0000256" key="3">
    <source>
        <dbReference type="ARBA" id="ARBA00022989"/>
    </source>
</evidence>
<dbReference type="EMBL" id="JAGUCN010000006">
    <property type="protein sequence ID" value="MBS2211139.1"/>
    <property type="molecule type" value="Genomic_DNA"/>
</dbReference>
<organism evidence="7 8">
    <name type="scientific">Carboxylicivirga mesophila</name>
    <dbReference type="NCBI Taxonomy" id="1166478"/>
    <lineage>
        <taxon>Bacteria</taxon>
        <taxon>Pseudomonadati</taxon>
        <taxon>Bacteroidota</taxon>
        <taxon>Bacteroidia</taxon>
        <taxon>Marinilabiliales</taxon>
        <taxon>Marinilabiliaceae</taxon>
        <taxon>Carboxylicivirga</taxon>
    </lineage>
</organism>
<feature type="transmembrane region" description="Helical" evidence="5">
    <location>
        <begin position="43"/>
        <end position="65"/>
    </location>
</feature>
<dbReference type="RefSeq" id="WP_212227119.1">
    <property type="nucleotide sequence ID" value="NZ_JAGUCN010000006.1"/>
</dbReference>
<feature type="transmembrane region" description="Helical" evidence="5">
    <location>
        <begin position="140"/>
        <end position="161"/>
    </location>
</feature>
<evidence type="ECO:0000256" key="4">
    <source>
        <dbReference type="ARBA" id="ARBA00023136"/>
    </source>
</evidence>
<feature type="domain" description="Yip1" evidence="6">
    <location>
        <begin position="20"/>
        <end position="184"/>
    </location>
</feature>
<keyword evidence="4 5" id="KW-0472">Membrane</keyword>
<name>A0ABS5K820_9BACT</name>
<gene>
    <name evidence="7" type="ORF">KEM09_06990</name>
</gene>